<name>A0A0F9PTY2_9ZZZZ</name>
<gene>
    <name evidence="1" type="ORF">LCGC14_1096530</name>
</gene>
<evidence type="ECO:0000313" key="1">
    <source>
        <dbReference type="EMBL" id="KKN04526.1"/>
    </source>
</evidence>
<reference evidence="1" key="1">
    <citation type="journal article" date="2015" name="Nature">
        <title>Complex archaea that bridge the gap between prokaryotes and eukaryotes.</title>
        <authorList>
            <person name="Spang A."/>
            <person name="Saw J.H."/>
            <person name="Jorgensen S.L."/>
            <person name="Zaremba-Niedzwiedzka K."/>
            <person name="Martijn J."/>
            <person name="Lind A.E."/>
            <person name="van Eijk R."/>
            <person name="Schleper C."/>
            <person name="Guy L."/>
            <person name="Ettema T.J."/>
        </authorList>
    </citation>
    <scope>NUCLEOTIDE SEQUENCE</scope>
</reference>
<dbReference type="AlphaFoldDB" id="A0A0F9PTY2"/>
<organism evidence="1">
    <name type="scientific">marine sediment metagenome</name>
    <dbReference type="NCBI Taxonomy" id="412755"/>
    <lineage>
        <taxon>unclassified sequences</taxon>
        <taxon>metagenomes</taxon>
        <taxon>ecological metagenomes</taxon>
    </lineage>
</organism>
<protein>
    <submittedName>
        <fullName evidence="1">Uncharacterized protein</fullName>
    </submittedName>
</protein>
<comment type="caution">
    <text evidence="1">The sequence shown here is derived from an EMBL/GenBank/DDBJ whole genome shotgun (WGS) entry which is preliminary data.</text>
</comment>
<accession>A0A0F9PTY2</accession>
<sequence>MNEDEEKLKEFGEGFIKFLGTNPKINYNLHKIIKLIQSEFEFILKSL</sequence>
<dbReference type="EMBL" id="LAZR01004909">
    <property type="protein sequence ID" value="KKN04526.1"/>
    <property type="molecule type" value="Genomic_DNA"/>
</dbReference>
<proteinExistence type="predicted"/>